<gene>
    <name evidence="1" type="ORF">RMCT_3887</name>
</gene>
<dbReference type="STRING" id="1797.RMCT_3887"/>
<accession>A0A100XI96</accession>
<evidence type="ECO:0000313" key="1">
    <source>
        <dbReference type="EMBL" id="GAT16918.1"/>
    </source>
</evidence>
<comment type="caution">
    <text evidence="1">The sequence shown here is derived from an EMBL/GenBank/DDBJ whole genome shotgun (WGS) entry which is preliminary data.</text>
</comment>
<proteinExistence type="predicted"/>
<evidence type="ECO:0000313" key="2">
    <source>
        <dbReference type="Proteomes" id="UP000069654"/>
    </source>
</evidence>
<organism evidence="1 2">
    <name type="scientific">Mycolicibacterium thermoresistibile</name>
    <name type="common">Mycobacterium thermoresistibile</name>
    <dbReference type="NCBI Taxonomy" id="1797"/>
    <lineage>
        <taxon>Bacteria</taxon>
        <taxon>Bacillati</taxon>
        <taxon>Actinomycetota</taxon>
        <taxon>Actinomycetes</taxon>
        <taxon>Mycobacteriales</taxon>
        <taxon>Mycobacteriaceae</taxon>
        <taxon>Mycolicibacterium</taxon>
    </lineage>
</organism>
<dbReference type="EMBL" id="BCTB01000049">
    <property type="protein sequence ID" value="GAT16918.1"/>
    <property type="molecule type" value="Genomic_DNA"/>
</dbReference>
<sequence>MNSIQIADETFVAADPVQVGRAVADRASWQRWWPDLWLTVAEDRAEQGHRWSVTGALTGTMEIWLEPMMDGVVLHYFLHAEPSGVSAWQLARMNLPKLTHRYRVAGKEMAFEIKQRLEASRPVGVSRLA</sequence>
<protein>
    <submittedName>
        <fullName evidence="1">Polyketide cyclase/dehydrase and lipid transport</fullName>
    </submittedName>
</protein>
<dbReference type="OrthoDB" id="3826327at2"/>
<dbReference type="AlphaFoldDB" id="A0A100XI96"/>
<reference evidence="2" key="2">
    <citation type="submission" date="2016-02" db="EMBL/GenBank/DDBJ databases">
        <title>Draft genome sequence of five rapidly growing Mycobacterium species.</title>
        <authorList>
            <person name="Katahira K."/>
            <person name="Gotou Y."/>
            <person name="Iida K."/>
            <person name="Ogura Y."/>
            <person name="Hayashi T."/>
        </authorList>
    </citation>
    <scope>NUCLEOTIDE SEQUENCE [LARGE SCALE GENOMIC DNA]</scope>
    <source>
        <strain evidence="2">JCM6362</strain>
    </source>
</reference>
<dbReference type="RefSeq" id="WP_003924736.1">
    <property type="nucleotide sequence ID" value="NZ_BCTB01000049.1"/>
</dbReference>
<reference evidence="1 2" key="1">
    <citation type="journal article" date="2016" name="Genome Announc.">
        <title>Draft Genome Sequences of Five Rapidly Growing Mycobacterium Species, M. thermoresistibile, M. fortuitum subsp. acetamidolyticum, M. canariasense, M. brisbanense, and M. novocastrense.</title>
        <authorList>
            <person name="Katahira K."/>
            <person name="Ogura Y."/>
            <person name="Gotoh Y."/>
            <person name="Hayashi T."/>
        </authorList>
    </citation>
    <scope>NUCLEOTIDE SEQUENCE [LARGE SCALE GENOMIC DNA]</scope>
    <source>
        <strain evidence="1 2">JCM6362</strain>
    </source>
</reference>
<dbReference type="SUPFAM" id="SSF55961">
    <property type="entry name" value="Bet v1-like"/>
    <property type="match status" value="1"/>
</dbReference>
<name>A0A100XI96_MYCTH</name>
<dbReference type="OMA" id="RWWPDLQ"/>
<dbReference type="Proteomes" id="UP000069654">
    <property type="component" value="Unassembled WGS sequence"/>
</dbReference>